<evidence type="ECO:0000256" key="1">
    <source>
        <dbReference type="ARBA" id="ARBA00004123"/>
    </source>
</evidence>
<dbReference type="Pfam" id="PF03870">
    <property type="entry name" value="RNA_pol_Rpb8"/>
    <property type="match status" value="1"/>
</dbReference>
<name>A0A023B4I3_GRENI</name>
<dbReference type="Proteomes" id="UP000019763">
    <property type="component" value="Unassembled WGS sequence"/>
</dbReference>
<comment type="caution">
    <text evidence="5">The sequence shown here is derived from an EMBL/GenBank/DDBJ whole genome shotgun (WGS) entry which is preliminary data.</text>
</comment>
<evidence type="ECO:0000313" key="5">
    <source>
        <dbReference type="EMBL" id="EZG56793.1"/>
    </source>
</evidence>
<dbReference type="OMA" id="YRMVIST"/>
<dbReference type="PIRSF" id="PIRSF000779">
    <property type="entry name" value="RNA_pol_Rpb8"/>
    <property type="match status" value="1"/>
</dbReference>
<dbReference type="GeneID" id="22913577"/>
<dbReference type="GO" id="GO:0005665">
    <property type="term" value="C:RNA polymerase II, core complex"/>
    <property type="evidence" value="ECO:0007669"/>
    <property type="project" value="UniProtKB-UniRule"/>
</dbReference>
<dbReference type="GO" id="GO:0005666">
    <property type="term" value="C:RNA polymerase III complex"/>
    <property type="evidence" value="ECO:0007669"/>
    <property type="project" value="TreeGrafter"/>
</dbReference>
<evidence type="ECO:0000256" key="4">
    <source>
        <dbReference type="PIRNR" id="PIRNR000779"/>
    </source>
</evidence>
<comment type="function">
    <text evidence="4">DNA-dependent RNA polymerase catalyzes the transcription of DNA into RNA using the four ribonucleoside triphosphates as substrates. Common component of RNA polymerases I, II and III which synthesize ribosomal RNA precursors, mRNA precursors and many functional non-coding RNAs, and small RNAs, such as 5S rRNA and tRNAs, respectively.</text>
</comment>
<gene>
    <name evidence="5" type="ORF">GNI_101140</name>
</gene>
<dbReference type="Gene3D" id="2.40.50.140">
    <property type="entry name" value="Nucleic acid-binding proteins"/>
    <property type="match status" value="1"/>
</dbReference>
<dbReference type="VEuPathDB" id="CryptoDB:GNI_101140"/>
<dbReference type="InterPro" id="IPR005570">
    <property type="entry name" value="RPABC3"/>
</dbReference>
<proteinExistence type="inferred from homology"/>
<keyword evidence="6" id="KW-1185">Reference proteome</keyword>
<dbReference type="PANTHER" id="PTHR10917">
    <property type="entry name" value="DNA-DIRECTED RNA POLYMERASES I, II, AND III SUBUNIT RPABC3"/>
    <property type="match status" value="1"/>
</dbReference>
<dbReference type="SMART" id="SM00658">
    <property type="entry name" value="RPOL8c"/>
    <property type="match status" value="1"/>
</dbReference>
<dbReference type="GO" id="GO:0005736">
    <property type="term" value="C:RNA polymerase I complex"/>
    <property type="evidence" value="ECO:0007669"/>
    <property type="project" value="TreeGrafter"/>
</dbReference>
<dbReference type="AlphaFoldDB" id="A0A023B4I3"/>
<organism evidence="5 6">
    <name type="scientific">Gregarina niphandrodes</name>
    <name type="common">Septate eugregarine</name>
    <dbReference type="NCBI Taxonomy" id="110365"/>
    <lineage>
        <taxon>Eukaryota</taxon>
        <taxon>Sar</taxon>
        <taxon>Alveolata</taxon>
        <taxon>Apicomplexa</taxon>
        <taxon>Conoidasida</taxon>
        <taxon>Gregarinasina</taxon>
        <taxon>Eugregarinorida</taxon>
        <taxon>Gregarinidae</taxon>
        <taxon>Gregarina</taxon>
    </lineage>
</organism>
<dbReference type="RefSeq" id="XP_011131159.1">
    <property type="nucleotide sequence ID" value="XM_011132857.1"/>
</dbReference>
<dbReference type="eggNOG" id="KOG3400">
    <property type="taxonomic scope" value="Eukaryota"/>
</dbReference>
<dbReference type="OrthoDB" id="10249565at2759"/>
<dbReference type="PANTHER" id="PTHR10917:SF0">
    <property type="entry name" value="DNA-DIRECTED RNA POLYMERASES I, II, AND III SUBUNIT RPABC3"/>
    <property type="match status" value="1"/>
</dbReference>
<accession>A0A023B4I3</accession>
<comment type="subcellular location">
    <subcellularLocation>
        <location evidence="1">Nucleus</location>
    </subcellularLocation>
</comment>
<reference evidence="5" key="1">
    <citation type="submission" date="2013-12" db="EMBL/GenBank/DDBJ databases">
        <authorList>
            <person name="Omoto C.K."/>
            <person name="Sibley D."/>
            <person name="Venepally P."/>
            <person name="Hadjithomas M."/>
            <person name="Karamycheva S."/>
            <person name="Brunk B."/>
            <person name="Roos D."/>
            <person name="Caler E."/>
            <person name="Lorenzi H."/>
        </authorList>
    </citation>
    <scope>NUCLEOTIDE SEQUENCE</scope>
</reference>
<dbReference type="InterPro" id="IPR012340">
    <property type="entry name" value="NA-bd_OB-fold"/>
</dbReference>
<evidence type="ECO:0000256" key="3">
    <source>
        <dbReference type="ARBA" id="ARBA00023242"/>
    </source>
</evidence>
<dbReference type="EMBL" id="AFNH02000758">
    <property type="protein sequence ID" value="EZG56793.1"/>
    <property type="molecule type" value="Genomic_DNA"/>
</dbReference>
<comment type="similarity">
    <text evidence="2 4">Belongs to the eukaryotic RPB8 RNA polymerase subunit family.</text>
</comment>
<evidence type="ECO:0000256" key="2">
    <source>
        <dbReference type="ARBA" id="ARBA00008912"/>
    </source>
</evidence>
<dbReference type="SUPFAM" id="SSF50249">
    <property type="entry name" value="Nucleic acid-binding proteins"/>
    <property type="match status" value="1"/>
</dbReference>
<dbReference type="GO" id="GO:0003899">
    <property type="term" value="F:DNA-directed RNA polymerase activity"/>
    <property type="evidence" value="ECO:0007669"/>
    <property type="project" value="UniProtKB-UniRule"/>
</dbReference>
<sequence>MAPSQSRILLEDRMTVKSMDSSKFEKVTRISGRSAAFDAELTIDINTNVYPLKEGQVLTFAFADQGKESLMEDYEYVCLGRVFHEDDKSAEKRAVYISFGGLLCQLIADKAIVSEFTMDKRLFFFLRRST</sequence>
<keyword evidence="3 4" id="KW-0539">Nucleus</keyword>
<evidence type="ECO:0000313" key="6">
    <source>
        <dbReference type="Proteomes" id="UP000019763"/>
    </source>
</evidence>
<dbReference type="GO" id="GO:0006351">
    <property type="term" value="P:DNA-templated transcription"/>
    <property type="evidence" value="ECO:0007669"/>
    <property type="project" value="UniProtKB-UniRule"/>
</dbReference>
<protein>
    <recommendedName>
        <fullName evidence="4">DNA-directed RNA polymerases I, II, and III subunit RPABC3</fullName>
    </recommendedName>
</protein>